<sequence length="264" mass="29807">MTNLTFSQELAMALYNSDEQFPIDFDEAWVWLGYNKKQQAKEKLVRNFEKGLDFEVFTQMSVNSTQQASQPSSGRPKEVIKITVECLKSFGMMAGTEQGRVIRRYFLECEKIVRAKVITETAPLTPAIGKIKEATVTVLSIASIHPNLIAGVVANEIGKHHPELIGTMEEAKKLLPLPVEERLLSVTKLSELYNNRTGTKLSARKMNQRLKELGLQYQNPNKEPAWIPTELGEPHAKVILQEAAGNNKTIQQLRWFPSVLELMN</sequence>
<evidence type="ECO:0000313" key="1">
    <source>
        <dbReference type="EMBL" id="BAY84598.1"/>
    </source>
</evidence>
<keyword evidence="2" id="KW-1185">Reference proteome</keyword>
<dbReference type="EMBL" id="AP018227">
    <property type="protein sequence ID" value="BAY84598.1"/>
    <property type="molecule type" value="Genomic_DNA"/>
</dbReference>
<organism evidence="1 2">
    <name type="scientific">Calothrix parasitica NIES-267</name>
    <dbReference type="NCBI Taxonomy" id="1973488"/>
    <lineage>
        <taxon>Bacteria</taxon>
        <taxon>Bacillati</taxon>
        <taxon>Cyanobacteriota</taxon>
        <taxon>Cyanophyceae</taxon>
        <taxon>Nostocales</taxon>
        <taxon>Calotrichaceae</taxon>
        <taxon>Calothrix</taxon>
    </lineage>
</organism>
<accession>A0A1Z4LU54</accession>
<name>A0A1Z4LU54_9CYAN</name>
<gene>
    <name evidence="1" type="ORF">NIES267_40940</name>
</gene>
<reference evidence="1 2" key="1">
    <citation type="submission" date="2017-06" db="EMBL/GenBank/DDBJ databases">
        <title>Genome sequencing of cyanobaciteial culture collection at National Institute for Environmental Studies (NIES).</title>
        <authorList>
            <person name="Hirose Y."/>
            <person name="Shimura Y."/>
            <person name="Fujisawa T."/>
            <person name="Nakamura Y."/>
            <person name="Kawachi M."/>
        </authorList>
    </citation>
    <scope>NUCLEOTIDE SEQUENCE [LARGE SCALE GENOMIC DNA]</scope>
    <source>
        <strain evidence="1 2">NIES-267</strain>
    </source>
</reference>
<protein>
    <submittedName>
        <fullName evidence="1">Uncharacterized protein</fullName>
    </submittedName>
</protein>
<dbReference type="AlphaFoldDB" id="A0A1Z4LU54"/>
<evidence type="ECO:0000313" key="2">
    <source>
        <dbReference type="Proteomes" id="UP000218418"/>
    </source>
</evidence>
<dbReference type="Proteomes" id="UP000218418">
    <property type="component" value="Chromosome"/>
</dbReference>
<proteinExistence type="predicted"/>